<dbReference type="EMBL" id="OZ034828">
    <property type="protein sequence ID" value="CAL1684715.1"/>
    <property type="molecule type" value="Genomic_DNA"/>
</dbReference>
<dbReference type="Proteomes" id="UP001497644">
    <property type="component" value="Chromosome 5"/>
</dbReference>
<evidence type="ECO:0000313" key="2">
    <source>
        <dbReference type="EMBL" id="CAL1684715.1"/>
    </source>
</evidence>
<evidence type="ECO:0000313" key="3">
    <source>
        <dbReference type="Proteomes" id="UP001497644"/>
    </source>
</evidence>
<evidence type="ECO:0000256" key="1">
    <source>
        <dbReference type="SAM" id="MobiDB-lite"/>
    </source>
</evidence>
<dbReference type="AlphaFoldDB" id="A0AAV2NZC8"/>
<reference evidence="2" key="1">
    <citation type="submission" date="2024-04" db="EMBL/GenBank/DDBJ databases">
        <authorList>
            <consortium name="Molecular Ecology Group"/>
        </authorList>
    </citation>
    <scope>NUCLEOTIDE SEQUENCE</scope>
</reference>
<sequence length="130" mass="14376">MLSTKRNAANACQDHALDTSHMTVLWDIPSRERTGSGKREMCPGTSPREMCRQTRKSGLGLLDFFAPNSPARDRPIAVSARQTSVDNREDDQAQHPAVQSGSRVNTTVECRGTGLQRTRLEQSRLLSPRG</sequence>
<keyword evidence="3" id="KW-1185">Reference proteome</keyword>
<feature type="compositionally biased region" description="Basic and acidic residues" evidence="1">
    <location>
        <begin position="29"/>
        <end position="41"/>
    </location>
</feature>
<organism evidence="2 3">
    <name type="scientific">Lasius platythorax</name>
    <dbReference type="NCBI Taxonomy" id="488582"/>
    <lineage>
        <taxon>Eukaryota</taxon>
        <taxon>Metazoa</taxon>
        <taxon>Ecdysozoa</taxon>
        <taxon>Arthropoda</taxon>
        <taxon>Hexapoda</taxon>
        <taxon>Insecta</taxon>
        <taxon>Pterygota</taxon>
        <taxon>Neoptera</taxon>
        <taxon>Endopterygota</taxon>
        <taxon>Hymenoptera</taxon>
        <taxon>Apocrita</taxon>
        <taxon>Aculeata</taxon>
        <taxon>Formicoidea</taxon>
        <taxon>Formicidae</taxon>
        <taxon>Formicinae</taxon>
        <taxon>Lasius</taxon>
        <taxon>Lasius</taxon>
    </lineage>
</organism>
<feature type="region of interest" description="Disordered" evidence="1">
    <location>
        <begin position="28"/>
        <end position="51"/>
    </location>
</feature>
<feature type="region of interest" description="Disordered" evidence="1">
    <location>
        <begin position="66"/>
        <end position="130"/>
    </location>
</feature>
<accession>A0AAV2NZC8</accession>
<name>A0AAV2NZC8_9HYME</name>
<feature type="compositionally biased region" description="Polar residues" evidence="1">
    <location>
        <begin position="97"/>
        <end position="108"/>
    </location>
</feature>
<protein>
    <submittedName>
        <fullName evidence="2">Uncharacterized protein</fullName>
    </submittedName>
</protein>
<gene>
    <name evidence="2" type="ORF">LPLAT_LOCUS10286</name>
</gene>
<proteinExistence type="predicted"/>